<evidence type="ECO:0000313" key="2">
    <source>
        <dbReference type="EMBL" id="QIE55769.1"/>
    </source>
</evidence>
<proteinExistence type="predicted"/>
<dbReference type="AlphaFoldDB" id="A0A7L5C1N8"/>
<sequence length="94" mass="9323">MKADLSKPPGGVSPTLNGAHAEFEDDIGPPPLSKADDPGDVAEIGGPPIDPVANMLETGAPVAPCPALRSIIARLAEEPVAAAAPGDQVAHVAT</sequence>
<evidence type="ECO:0000313" key="3">
    <source>
        <dbReference type="Proteomes" id="UP000503336"/>
    </source>
</evidence>
<dbReference type="EMBL" id="CP049056">
    <property type="protein sequence ID" value="QIE55769.1"/>
    <property type="molecule type" value="Genomic_DNA"/>
</dbReference>
<organism evidence="2 3">
    <name type="scientific">Pikeienuella piscinae</name>
    <dbReference type="NCBI Taxonomy" id="2748098"/>
    <lineage>
        <taxon>Bacteria</taxon>
        <taxon>Pseudomonadati</taxon>
        <taxon>Pseudomonadota</taxon>
        <taxon>Alphaproteobacteria</taxon>
        <taxon>Rhodobacterales</taxon>
        <taxon>Paracoccaceae</taxon>
        <taxon>Pikeienuella</taxon>
    </lineage>
</organism>
<dbReference type="Proteomes" id="UP000503336">
    <property type="component" value="Chromosome"/>
</dbReference>
<reference evidence="2 3" key="1">
    <citation type="submission" date="2020-02" db="EMBL/GenBank/DDBJ databases">
        <title>complete genome sequence of Rhodobacteraceae bacterium.</title>
        <authorList>
            <person name="Park J."/>
            <person name="Kim Y.-S."/>
            <person name="Kim K.-H."/>
        </authorList>
    </citation>
    <scope>NUCLEOTIDE SEQUENCE [LARGE SCALE GENOMIC DNA]</scope>
    <source>
        <strain evidence="2 3">RR4-56</strain>
    </source>
</reference>
<dbReference type="RefSeq" id="WP_165098120.1">
    <property type="nucleotide sequence ID" value="NZ_CP049056.1"/>
</dbReference>
<name>A0A7L5C1N8_9RHOB</name>
<accession>A0A7L5C1N8</accession>
<dbReference type="KEGG" id="hdh:G5B40_10085"/>
<gene>
    <name evidence="2" type="ORF">G5B40_10085</name>
</gene>
<feature type="region of interest" description="Disordered" evidence="1">
    <location>
        <begin position="1"/>
        <end position="50"/>
    </location>
</feature>
<evidence type="ECO:0000256" key="1">
    <source>
        <dbReference type="SAM" id="MobiDB-lite"/>
    </source>
</evidence>
<keyword evidence="3" id="KW-1185">Reference proteome</keyword>
<protein>
    <submittedName>
        <fullName evidence="2">Uncharacterized protein</fullName>
    </submittedName>
</protein>